<dbReference type="AlphaFoldDB" id="A0A090X0L5"/>
<evidence type="ECO:0000256" key="1">
    <source>
        <dbReference type="ARBA" id="ARBA00022553"/>
    </source>
</evidence>
<protein>
    <submittedName>
        <fullName evidence="2">DNA-binding response regulator</fullName>
    </submittedName>
</protein>
<dbReference type="Pfam" id="PF07494">
    <property type="entry name" value="Reg_prop"/>
    <property type="match status" value="3"/>
</dbReference>
<sequence>MFNCFSVAGQSVDYNKLIFKHLSSEDGLSQRSVTDVLQDKNGYLWFGTRDGLNKYDGDKITIYRHKSNDFNGLTNSWVTSIYQDHNSNLWIGTKDGLNRYIPEKDNFVQYKQDSASNSLTDNSIWSISHVNDSVVGVATNNGLNLIDLKNFEISLFNVESKTNKSLIEDNRFRHILTTKKGDVWLCSVELISVFNSENNLITEIDYPTDLRSEIHLNISPTLFEDAQANIWLGYEKGLAVFNKTTKKFETFKIDDKKIINSGVRTICQDNHGNIWIVLMTDCMF</sequence>
<evidence type="ECO:0000313" key="2">
    <source>
        <dbReference type="EMBL" id="GAL82093.1"/>
    </source>
</evidence>
<dbReference type="PANTHER" id="PTHR43547">
    <property type="entry name" value="TWO-COMPONENT HISTIDINE KINASE"/>
    <property type="match status" value="1"/>
</dbReference>
<keyword evidence="1" id="KW-0597">Phosphoprotein</keyword>
<dbReference type="PANTHER" id="PTHR43547:SF2">
    <property type="entry name" value="HYBRID SIGNAL TRANSDUCTION HISTIDINE KINASE C"/>
    <property type="match status" value="1"/>
</dbReference>
<keyword evidence="2" id="KW-0238">DNA-binding</keyword>
<dbReference type="Gene3D" id="2.130.10.10">
    <property type="entry name" value="YVTN repeat-like/Quinoprotein amine dehydrogenase"/>
    <property type="match status" value="1"/>
</dbReference>
<dbReference type="InterPro" id="IPR011110">
    <property type="entry name" value="Reg_prop"/>
</dbReference>
<reference evidence="2 3" key="1">
    <citation type="journal article" date="2014" name="Genome Announc.">
        <title>Draft Genome Sequences of Marine Flavobacterium Algibacter lectus Strains SS8 and NR4.</title>
        <authorList>
            <person name="Takatani N."/>
            <person name="Nakanishi M."/>
            <person name="Meirelles P."/>
            <person name="Mino S."/>
            <person name="Suda W."/>
            <person name="Oshima K."/>
            <person name="Hattori M."/>
            <person name="Ohkuma M."/>
            <person name="Hosokawa M."/>
            <person name="Miyashita K."/>
            <person name="Thompson F.L."/>
            <person name="Niwa A."/>
            <person name="Sawabe T."/>
            <person name="Sawabe T."/>
        </authorList>
    </citation>
    <scope>NUCLEOTIDE SEQUENCE [LARGE SCALE GENOMIC DNA]</scope>
    <source>
        <strain evidence="3">JCM19274</strain>
    </source>
</reference>
<dbReference type="GO" id="GO:0003677">
    <property type="term" value="F:DNA binding"/>
    <property type="evidence" value="ECO:0007669"/>
    <property type="project" value="UniProtKB-KW"/>
</dbReference>
<proteinExistence type="predicted"/>
<gene>
    <name evidence="2" type="ORF">JCM19274_2804</name>
</gene>
<evidence type="ECO:0000313" key="3">
    <source>
        <dbReference type="Proteomes" id="UP000029643"/>
    </source>
</evidence>
<dbReference type="GO" id="GO:0000155">
    <property type="term" value="F:phosphorelay sensor kinase activity"/>
    <property type="evidence" value="ECO:0007669"/>
    <property type="project" value="TreeGrafter"/>
</dbReference>
<comment type="caution">
    <text evidence="2">The sequence shown here is derived from an EMBL/GenBank/DDBJ whole genome shotgun (WGS) entry which is preliminary data.</text>
</comment>
<name>A0A090X0L5_9FLAO</name>
<dbReference type="EMBL" id="BBNU01000021">
    <property type="protein sequence ID" value="GAL82093.1"/>
    <property type="molecule type" value="Genomic_DNA"/>
</dbReference>
<dbReference type="Proteomes" id="UP000029643">
    <property type="component" value="Unassembled WGS sequence"/>
</dbReference>
<dbReference type="InterPro" id="IPR015943">
    <property type="entry name" value="WD40/YVTN_repeat-like_dom_sf"/>
</dbReference>
<dbReference type="SUPFAM" id="SSF63829">
    <property type="entry name" value="Calcium-dependent phosphotriesterase"/>
    <property type="match status" value="1"/>
</dbReference>
<accession>A0A090X0L5</accession>
<organism evidence="2 3">
    <name type="scientific">Algibacter lectus</name>
    <dbReference type="NCBI Taxonomy" id="221126"/>
    <lineage>
        <taxon>Bacteria</taxon>
        <taxon>Pseudomonadati</taxon>
        <taxon>Bacteroidota</taxon>
        <taxon>Flavobacteriia</taxon>
        <taxon>Flavobacteriales</taxon>
        <taxon>Flavobacteriaceae</taxon>
        <taxon>Algibacter</taxon>
    </lineage>
</organism>